<dbReference type="GO" id="GO:0016628">
    <property type="term" value="F:oxidoreductase activity, acting on the CH-CH group of donors, NAD or NADP as acceptor"/>
    <property type="evidence" value="ECO:0007669"/>
    <property type="project" value="InterPro"/>
</dbReference>
<dbReference type="Pfam" id="PF03721">
    <property type="entry name" value="UDPG_MGDP_dh_N"/>
    <property type="match status" value="1"/>
</dbReference>
<name>A0A133UB38_9EURY</name>
<protein>
    <recommendedName>
        <fullName evidence="3">UDP-N-acetyl-D-mannosamine dehydrogenase</fullName>
        <ecNumber evidence="2">1.1.1.336</ecNumber>
    </recommendedName>
    <alternativeName>
        <fullName evidence="6">UDP-ManNAc 6-dehydrogenase</fullName>
    </alternativeName>
</protein>
<dbReference type="InterPro" id="IPR017476">
    <property type="entry name" value="UDP-Glc/GDP-Man"/>
</dbReference>
<dbReference type="PANTHER" id="PTHR43491:SF2">
    <property type="entry name" value="UDP-N-ACETYL-D-MANNOSAMINE DEHYDROGENASE"/>
    <property type="match status" value="1"/>
</dbReference>
<reference evidence="10 11" key="1">
    <citation type="journal article" date="2016" name="Sci. Rep.">
        <title>Metabolic traits of an uncultured archaeal lineage -MSBL1- from brine pools of the Red Sea.</title>
        <authorList>
            <person name="Mwirichia R."/>
            <person name="Alam I."/>
            <person name="Rashid M."/>
            <person name="Vinu M."/>
            <person name="Ba-Alawi W."/>
            <person name="Anthony Kamau A."/>
            <person name="Kamanda Ngugi D."/>
            <person name="Goker M."/>
            <person name="Klenk H.P."/>
            <person name="Bajic V."/>
            <person name="Stingl U."/>
        </authorList>
    </citation>
    <scope>NUCLEOTIDE SEQUENCE [LARGE SCALE GENOMIC DNA]</scope>
    <source>
        <strain evidence="10">SCGC-AAA259A05</strain>
    </source>
</reference>
<gene>
    <name evidence="10" type="ORF">AKJ57_01215</name>
</gene>
<evidence type="ECO:0000313" key="10">
    <source>
        <dbReference type="EMBL" id="KXA91411.1"/>
    </source>
</evidence>
<feature type="domain" description="UDP-glucose/GDP-mannose dehydrogenase C-terminal" evidence="9">
    <location>
        <begin position="312"/>
        <end position="407"/>
    </location>
</feature>
<dbReference type="InterPro" id="IPR014026">
    <property type="entry name" value="UDP-Glc/GDP-Man_DH_dimer"/>
</dbReference>
<dbReference type="EMBL" id="LHXJ01000009">
    <property type="protein sequence ID" value="KXA91411.1"/>
    <property type="molecule type" value="Genomic_DNA"/>
</dbReference>
<evidence type="ECO:0000256" key="8">
    <source>
        <dbReference type="PIRNR" id="PIRNR000124"/>
    </source>
</evidence>
<dbReference type="NCBIfam" id="TIGR03026">
    <property type="entry name" value="NDP-sugDHase"/>
    <property type="match status" value="1"/>
</dbReference>
<proteinExistence type="inferred from homology"/>
<dbReference type="Proteomes" id="UP000070163">
    <property type="component" value="Unassembled WGS sequence"/>
</dbReference>
<evidence type="ECO:0000259" key="9">
    <source>
        <dbReference type="SMART" id="SM00984"/>
    </source>
</evidence>
<dbReference type="Pfam" id="PF00984">
    <property type="entry name" value="UDPG_MGDP_dh"/>
    <property type="match status" value="1"/>
</dbReference>
<evidence type="ECO:0000256" key="3">
    <source>
        <dbReference type="ARBA" id="ARBA00016796"/>
    </source>
</evidence>
<accession>A0A133UB38</accession>
<dbReference type="PANTHER" id="PTHR43491">
    <property type="entry name" value="UDP-N-ACETYL-D-MANNOSAMINE DEHYDROGENASE"/>
    <property type="match status" value="1"/>
</dbReference>
<dbReference type="InterPro" id="IPR028359">
    <property type="entry name" value="UDP_ManNAc/GlcNAc_DH"/>
</dbReference>
<dbReference type="SMART" id="SM00984">
    <property type="entry name" value="UDPG_MGDP_dh_C"/>
    <property type="match status" value="1"/>
</dbReference>
<dbReference type="InterPro" id="IPR014027">
    <property type="entry name" value="UDP-Glc/GDP-Man_DH_C"/>
</dbReference>
<dbReference type="PIRSF" id="PIRSF500136">
    <property type="entry name" value="UDP_ManNAc_DH"/>
    <property type="match status" value="1"/>
</dbReference>
<keyword evidence="4" id="KW-0560">Oxidoreductase</keyword>
<comment type="catalytic activity">
    <reaction evidence="7">
        <text>UDP-N-acetyl-alpha-D-mannosamine + 2 NAD(+) + H2O = UDP-N-acetyl-alpha-D-mannosaminouronate + 2 NADH + 3 H(+)</text>
        <dbReference type="Rhea" id="RHEA:25780"/>
        <dbReference type="ChEBI" id="CHEBI:15377"/>
        <dbReference type="ChEBI" id="CHEBI:15378"/>
        <dbReference type="ChEBI" id="CHEBI:57540"/>
        <dbReference type="ChEBI" id="CHEBI:57945"/>
        <dbReference type="ChEBI" id="CHEBI:68623"/>
        <dbReference type="ChEBI" id="CHEBI:70731"/>
        <dbReference type="EC" id="1.1.1.336"/>
    </reaction>
</comment>
<dbReference type="Pfam" id="PF03720">
    <property type="entry name" value="UDPG_MGDP_dh_C"/>
    <property type="match status" value="1"/>
</dbReference>
<dbReference type="AlphaFoldDB" id="A0A133UB38"/>
<evidence type="ECO:0000256" key="5">
    <source>
        <dbReference type="ARBA" id="ARBA00023027"/>
    </source>
</evidence>
<evidence type="ECO:0000256" key="6">
    <source>
        <dbReference type="ARBA" id="ARBA00030172"/>
    </source>
</evidence>
<dbReference type="SUPFAM" id="SSF52413">
    <property type="entry name" value="UDP-glucose/GDP-mannose dehydrogenase C-terminal domain"/>
    <property type="match status" value="1"/>
</dbReference>
<dbReference type="GO" id="GO:0000271">
    <property type="term" value="P:polysaccharide biosynthetic process"/>
    <property type="evidence" value="ECO:0007669"/>
    <property type="project" value="InterPro"/>
</dbReference>
<dbReference type="SUPFAM" id="SSF51735">
    <property type="entry name" value="NAD(P)-binding Rossmann-fold domains"/>
    <property type="match status" value="1"/>
</dbReference>
<dbReference type="InterPro" id="IPR036291">
    <property type="entry name" value="NAD(P)-bd_dom_sf"/>
</dbReference>
<dbReference type="GO" id="GO:0051287">
    <property type="term" value="F:NAD binding"/>
    <property type="evidence" value="ECO:0007669"/>
    <property type="project" value="InterPro"/>
</dbReference>
<comment type="caution">
    <text evidence="10">The sequence shown here is derived from an EMBL/GenBank/DDBJ whole genome shotgun (WGS) entry which is preliminary data.</text>
</comment>
<evidence type="ECO:0000256" key="2">
    <source>
        <dbReference type="ARBA" id="ARBA00012935"/>
    </source>
</evidence>
<organism evidence="10 11">
    <name type="scientific">candidate division MSBL1 archaeon SCGC-AAA259A05</name>
    <dbReference type="NCBI Taxonomy" id="1698259"/>
    <lineage>
        <taxon>Archaea</taxon>
        <taxon>Methanobacteriati</taxon>
        <taxon>Methanobacteriota</taxon>
        <taxon>candidate division MSBL1</taxon>
    </lineage>
</organism>
<evidence type="ECO:0000256" key="1">
    <source>
        <dbReference type="ARBA" id="ARBA00006601"/>
    </source>
</evidence>
<dbReference type="EC" id="1.1.1.336" evidence="2"/>
<keyword evidence="11" id="KW-1185">Reference proteome</keyword>
<dbReference type="Gene3D" id="3.40.50.720">
    <property type="entry name" value="NAD(P)-binding Rossmann-like Domain"/>
    <property type="match status" value="2"/>
</dbReference>
<evidence type="ECO:0000256" key="7">
    <source>
        <dbReference type="ARBA" id="ARBA00049130"/>
    </source>
</evidence>
<dbReference type="InterPro" id="IPR008927">
    <property type="entry name" value="6-PGluconate_DH-like_C_sf"/>
</dbReference>
<dbReference type="InterPro" id="IPR036220">
    <property type="entry name" value="UDP-Glc/GDP-Man_DH_C_sf"/>
</dbReference>
<dbReference type="InterPro" id="IPR001732">
    <property type="entry name" value="UDP-Glc/GDP-Man_DH_N"/>
</dbReference>
<keyword evidence="5" id="KW-0520">NAD</keyword>
<evidence type="ECO:0000256" key="4">
    <source>
        <dbReference type="ARBA" id="ARBA00023002"/>
    </source>
</evidence>
<dbReference type="PIRSF" id="PIRSF000124">
    <property type="entry name" value="UDPglc_GDPman_dh"/>
    <property type="match status" value="1"/>
</dbReference>
<sequence>MSKVCVVGLGYVGIPVAAKFAEAGHGVTGIDIDEGKVEKINRAEYPLKGQEPGIQDLLEKVVSSDRLKASTDFGECGDADFITICVQTPLKDDNPDNSYLESACEEVGRSLTEGCVVSVESTLAPRTMAKVVKPILERSSGLRAGKDFYLVHCPERVRPGHLLEQLETFDRVIGGIDKQSALKAKDFYKDVINADLDITDMTTAEVVKTTENAYRDTQIAFANEIALLSEEVGIDVFEVRNLVNKCPWRDMHIPGTGVGGHCIPVDPLLLISSVQGTDIPKVIPASRNRNDEMPRHLVELITEEIDPKSKVSLLGLSYVKDTEDARNSPALVVKDELEDGGYEVSVHDPWNEDLSVEFEECLKGSSCLVLATDHSAFERLKPEGMLKKIKNWMDKPFIADGRNFFDKKKCEKLGFTYRGIGKGK</sequence>
<dbReference type="GO" id="GO:0089714">
    <property type="term" value="F:UDP-N-acetyl-D-mannosamine dehydrogenase activity"/>
    <property type="evidence" value="ECO:0007669"/>
    <property type="project" value="UniProtKB-EC"/>
</dbReference>
<evidence type="ECO:0000313" key="11">
    <source>
        <dbReference type="Proteomes" id="UP000070163"/>
    </source>
</evidence>
<dbReference type="SUPFAM" id="SSF48179">
    <property type="entry name" value="6-phosphogluconate dehydrogenase C-terminal domain-like"/>
    <property type="match status" value="1"/>
</dbReference>
<comment type="similarity">
    <text evidence="1 8">Belongs to the UDP-glucose/GDP-mannose dehydrogenase family.</text>
</comment>